<name>X1R938_9ZZZZ</name>
<comment type="caution">
    <text evidence="2">The sequence shown here is derived from an EMBL/GenBank/DDBJ whole genome shotgun (WGS) entry which is preliminary data.</text>
</comment>
<evidence type="ECO:0000256" key="1">
    <source>
        <dbReference type="SAM" id="Phobius"/>
    </source>
</evidence>
<keyword evidence="1" id="KW-1133">Transmembrane helix</keyword>
<protein>
    <submittedName>
        <fullName evidence="2">Uncharacterized protein</fullName>
    </submittedName>
</protein>
<keyword evidence="1" id="KW-0812">Transmembrane</keyword>
<keyword evidence="1" id="KW-0472">Membrane</keyword>
<proteinExistence type="predicted"/>
<accession>X1R938</accession>
<sequence>MAEFGKDKDIFFKDCYGVVGTNFGTFAAICAFFLHNLRNGKKDWLALESMKIQEKMSIGFFNIAV</sequence>
<organism evidence="2">
    <name type="scientific">marine sediment metagenome</name>
    <dbReference type="NCBI Taxonomy" id="412755"/>
    <lineage>
        <taxon>unclassified sequences</taxon>
        <taxon>metagenomes</taxon>
        <taxon>ecological metagenomes</taxon>
    </lineage>
</organism>
<gene>
    <name evidence="2" type="ORF">S12H4_20650</name>
</gene>
<dbReference type="EMBL" id="BARW01010503">
    <property type="protein sequence ID" value="GAI77063.1"/>
    <property type="molecule type" value="Genomic_DNA"/>
</dbReference>
<dbReference type="AlphaFoldDB" id="X1R938"/>
<evidence type="ECO:0000313" key="2">
    <source>
        <dbReference type="EMBL" id="GAI77063.1"/>
    </source>
</evidence>
<feature type="transmembrane region" description="Helical" evidence="1">
    <location>
        <begin position="16"/>
        <end position="34"/>
    </location>
</feature>
<reference evidence="2" key="1">
    <citation type="journal article" date="2014" name="Front. Microbiol.">
        <title>High frequency of phylogenetically diverse reductive dehalogenase-homologous genes in deep subseafloor sedimentary metagenomes.</title>
        <authorList>
            <person name="Kawai M."/>
            <person name="Futagami T."/>
            <person name="Toyoda A."/>
            <person name="Takaki Y."/>
            <person name="Nishi S."/>
            <person name="Hori S."/>
            <person name="Arai W."/>
            <person name="Tsubouchi T."/>
            <person name="Morono Y."/>
            <person name="Uchiyama I."/>
            <person name="Ito T."/>
            <person name="Fujiyama A."/>
            <person name="Inagaki F."/>
            <person name="Takami H."/>
        </authorList>
    </citation>
    <scope>NUCLEOTIDE SEQUENCE</scope>
    <source>
        <strain evidence="2">Expedition CK06-06</strain>
    </source>
</reference>